<accession>A0A7S3PI71</accession>
<protein>
    <submittedName>
        <fullName evidence="1">Uncharacterized protein</fullName>
    </submittedName>
</protein>
<evidence type="ECO:0000313" key="1">
    <source>
        <dbReference type="EMBL" id="CAE0440085.1"/>
    </source>
</evidence>
<dbReference type="EMBL" id="HBIN01013549">
    <property type="protein sequence ID" value="CAE0440085.1"/>
    <property type="molecule type" value="Transcribed_RNA"/>
</dbReference>
<dbReference type="AlphaFoldDB" id="A0A7S3PI71"/>
<reference evidence="1" key="1">
    <citation type="submission" date="2021-01" db="EMBL/GenBank/DDBJ databases">
        <authorList>
            <person name="Corre E."/>
            <person name="Pelletier E."/>
            <person name="Niang G."/>
            <person name="Scheremetjew M."/>
            <person name="Finn R."/>
            <person name="Kale V."/>
            <person name="Holt S."/>
            <person name="Cochrane G."/>
            <person name="Meng A."/>
            <person name="Brown T."/>
            <person name="Cohen L."/>
        </authorList>
    </citation>
    <scope>NUCLEOTIDE SEQUENCE</scope>
    <source>
        <strain evidence="1">GSBS06</strain>
    </source>
</reference>
<name>A0A7S3PI71_9STRA</name>
<proteinExistence type="predicted"/>
<gene>
    <name evidence="1" type="ORF">ASTO00021_LOCUS10235</name>
</gene>
<sequence>MMRLFEQIKPTNIYYENASLVMQGQSNFDSGFEWGSWLSSVLTARSVYDIVEHESNDLVAFMGFVEQEITSRLSRNKTASIAMARILVRLMDYQYQTMVFGDKKRCQGRRGNCTAIAYIAGYDMYQDIGALVPTLNTAVGRVDLRKAVNPEVYMFFEEVVRPNLLKLEEYLSESLGLFILHRASVNREALFLFDEIVDALNVTYLRTMQVRSLYEFVGRGTKTRLWDARVALDKARSCIDRRQKKYQVPFAWVASWSKNPTVYQYRYLWTVKSMYYWWRDEAIATTVRSPSESNSSKTGKFVSPCFRNIENVLEELLQFPRISNVDFVLQLLRDTLHSIPILNKVTDCLSAPKMEPSFGRNHVLQLNDASSSLQVGVTFPYLNTRA</sequence>
<organism evidence="1">
    <name type="scientific">Aplanochytrium stocchinoi</name>
    <dbReference type="NCBI Taxonomy" id="215587"/>
    <lineage>
        <taxon>Eukaryota</taxon>
        <taxon>Sar</taxon>
        <taxon>Stramenopiles</taxon>
        <taxon>Bigyra</taxon>
        <taxon>Labyrinthulomycetes</taxon>
        <taxon>Thraustochytrida</taxon>
        <taxon>Thraustochytriidae</taxon>
        <taxon>Aplanochytrium</taxon>
    </lineage>
</organism>